<reference evidence="1 2" key="1">
    <citation type="submission" date="2019-02" db="EMBL/GenBank/DDBJ databases">
        <title>Deep-cultivation of Planctomycetes and their phenomic and genomic characterization uncovers novel biology.</title>
        <authorList>
            <person name="Wiegand S."/>
            <person name="Jogler M."/>
            <person name="Boedeker C."/>
            <person name="Pinto D."/>
            <person name="Vollmers J."/>
            <person name="Rivas-Marin E."/>
            <person name="Kohn T."/>
            <person name="Peeters S.H."/>
            <person name="Heuer A."/>
            <person name="Rast P."/>
            <person name="Oberbeckmann S."/>
            <person name="Bunk B."/>
            <person name="Jeske O."/>
            <person name="Meyerdierks A."/>
            <person name="Storesund J.E."/>
            <person name="Kallscheuer N."/>
            <person name="Luecker S."/>
            <person name="Lage O.M."/>
            <person name="Pohl T."/>
            <person name="Merkel B.J."/>
            <person name="Hornburger P."/>
            <person name="Mueller R.-W."/>
            <person name="Bruemmer F."/>
            <person name="Labrenz M."/>
            <person name="Spormann A.M."/>
            <person name="Op Den Camp H."/>
            <person name="Overmann J."/>
            <person name="Amann R."/>
            <person name="Jetten M.S.M."/>
            <person name="Mascher T."/>
            <person name="Medema M.H."/>
            <person name="Devos D.P."/>
            <person name="Kaster A.-K."/>
            <person name="Ovreas L."/>
            <person name="Rohde M."/>
            <person name="Galperin M.Y."/>
            <person name="Jogler C."/>
        </authorList>
    </citation>
    <scope>NUCLEOTIDE SEQUENCE [LARGE SCALE GENOMIC DNA]</scope>
    <source>
        <strain evidence="1 2">CA85</strain>
    </source>
</reference>
<keyword evidence="2" id="KW-1185">Reference proteome</keyword>
<protein>
    <submittedName>
        <fullName evidence="1">Uncharacterized protein</fullName>
    </submittedName>
</protein>
<dbReference type="Proteomes" id="UP000318053">
    <property type="component" value="Unassembled WGS sequence"/>
</dbReference>
<dbReference type="EMBL" id="SJPK01000028">
    <property type="protein sequence ID" value="TWT55222.1"/>
    <property type="molecule type" value="Genomic_DNA"/>
</dbReference>
<proteinExistence type="predicted"/>
<organism evidence="1 2">
    <name type="scientific">Allorhodopirellula solitaria</name>
    <dbReference type="NCBI Taxonomy" id="2527987"/>
    <lineage>
        <taxon>Bacteria</taxon>
        <taxon>Pseudomonadati</taxon>
        <taxon>Planctomycetota</taxon>
        <taxon>Planctomycetia</taxon>
        <taxon>Pirellulales</taxon>
        <taxon>Pirellulaceae</taxon>
        <taxon>Allorhodopirellula</taxon>
    </lineage>
</organism>
<evidence type="ECO:0000313" key="1">
    <source>
        <dbReference type="EMBL" id="TWT55222.1"/>
    </source>
</evidence>
<gene>
    <name evidence="1" type="ORF">CA85_49860</name>
</gene>
<dbReference type="AlphaFoldDB" id="A0A5C5WZ78"/>
<name>A0A5C5WZ78_9BACT</name>
<sequence length="43" mass="4869">MAMPPANAFSMWATWSRISFLLLGQYPSRLLDEVDLLEPSLSL</sequence>
<evidence type="ECO:0000313" key="2">
    <source>
        <dbReference type="Proteomes" id="UP000318053"/>
    </source>
</evidence>
<accession>A0A5C5WZ78</accession>
<comment type="caution">
    <text evidence="1">The sequence shown here is derived from an EMBL/GenBank/DDBJ whole genome shotgun (WGS) entry which is preliminary data.</text>
</comment>